<dbReference type="EMBL" id="PGFS01000001">
    <property type="protein sequence ID" value="MDH4572845.1"/>
    <property type="molecule type" value="Genomic_DNA"/>
</dbReference>
<sequence length="445" mass="47938">MSTPAPSQQVQDRSVARKAVRGASLGFAIDCYDIYLPIIALAPAIAYFLPPNTSLADFALINGLIFAATLLGRPLGAVMFGNIADRSGRKKATVIAMFGSGIGTLIMATIPGYEHIGLGAISSIIVLRFLTGIFLGGQYTGAVPLAMESAGPQKRGLYGGLISMGFPIAFCVVSAITYIILTLSGPSDGSTDDFYHQWGWRIPFLIGAIATLSFTLYYHQTVVEKARNPVVKTEQKSPFIQLFSGENSRSLRQVFILMTGVWLLSNATSASFPGTLRSLESMGNTRATLLIVLYQIALIIIYPLAGALSQKVGRRTFFIITGILGMVAAPIIYTIIISGSLESNVSYLILTIALVTCSICTFGCTGSYLSERFPASVRSSGYGVAYSVAIIIPAFYNIYENWLSAFMPLQYTTITLYVVGGLLVTIGAILGPETRHIDLREDRYQ</sequence>
<feature type="transmembrane region" description="Helical" evidence="7">
    <location>
        <begin position="254"/>
        <end position="275"/>
    </location>
</feature>
<keyword evidence="3" id="KW-1003">Cell membrane</keyword>
<evidence type="ECO:0000256" key="5">
    <source>
        <dbReference type="ARBA" id="ARBA00022989"/>
    </source>
</evidence>
<feature type="transmembrane region" description="Helical" evidence="7">
    <location>
        <begin position="287"/>
        <end position="305"/>
    </location>
</feature>
<feature type="transmembrane region" description="Helical" evidence="7">
    <location>
        <begin position="411"/>
        <end position="430"/>
    </location>
</feature>
<dbReference type="InterPro" id="IPR036259">
    <property type="entry name" value="MFS_trans_sf"/>
</dbReference>
<keyword evidence="2" id="KW-0813">Transport</keyword>
<evidence type="ECO:0000313" key="10">
    <source>
        <dbReference type="Proteomes" id="UP001162135"/>
    </source>
</evidence>
<keyword evidence="10" id="KW-1185">Reference proteome</keyword>
<dbReference type="PROSITE" id="PS00217">
    <property type="entry name" value="SUGAR_TRANSPORT_2"/>
    <property type="match status" value="1"/>
</dbReference>
<dbReference type="Gene3D" id="1.20.1250.20">
    <property type="entry name" value="MFS general substrate transporter like domains"/>
    <property type="match status" value="2"/>
</dbReference>
<dbReference type="Pfam" id="PF07690">
    <property type="entry name" value="MFS_1"/>
    <property type="match status" value="1"/>
</dbReference>
<gene>
    <name evidence="9" type="ORF">CUR86_10545</name>
</gene>
<evidence type="ECO:0000256" key="3">
    <source>
        <dbReference type="ARBA" id="ARBA00022475"/>
    </source>
</evidence>
<reference evidence="9" key="2">
    <citation type="submission" date="2017-11" db="EMBL/GenBank/DDBJ databases">
        <authorList>
            <person name="Das S.K."/>
        </authorList>
    </citation>
    <scope>NUCLEOTIDE SEQUENCE</scope>
    <source>
        <strain evidence="9">S4-41</strain>
    </source>
</reference>
<proteinExistence type="predicted"/>
<dbReference type="InterPro" id="IPR020846">
    <property type="entry name" value="MFS_dom"/>
</dbReference>
<keyword evidence="4 7" id="KW-0812">Transmembrane</keyword>
<organism evidence="9 10">
    <name type="scientific">Salinicola acroporae</name>
    <dbReference type="NCBI Taxonomy" id="1541440"/>
    <lineage>
        <taxon>Bacteria</taxon>
        <taxon>Pseudomonadati</taxon>
        <taxon>Pseudomonadota</taxon>
        <taxon>Gammaproteobacteria</taxon>
        <taxon>Oceanospirillales</taxon>
        <taxon>Halomonadaceae</taxon>
        <taxon>Salinicola</taxon>
    </lineage>
</organism>
<feature type="transmembrane region" description="Helical" evidence="7">
    <location>
        <begin position="347"/>
        <end position="369"/>
    </location>
</feature>
<dbReference type="PANTHER" id="PTHR43045:SF4">
    <property type="entry name" value="TRANSPORTER YDFJ-RELATED"/>
    <property type="match status" value="1"/>
</dbReference>
<dbReference type="Proteomes" id="UP001162135">
    <property type="component" value="Unassembled WGS sequence"/>
</dbReference>
<dbReference type="InterPro" id="IPR005829">
    <property type="entry name" value="Sugar_transporter_CS"/>
</dbReference>
<feature type="transmembrane region" description="Helical" evidence="7">
    <location>
        <begin position="27"/>
        <end position="49"/>
    </location>
</feature>
<evidence type="ECO:0000313" key="9">
    <source>
        <dbReference type="EMBL" id="MDH4572845.1"/>
    </source>
</evidence>
<comment type="subcellular location">
    <subcellularLocation>
        <location evidence="1">Cell membrane</location>
        <topology evidence="1">Multi-pass membrane protein</topology>
    </subcellularLocation>
</comment>
<dbReference type="PROSITE" id="PS50850">
    <property type="entry name" value="MFS"/>
    <property type="match status" value="1"/>
</dbReference>
<accession>A0ABT6I596</accession>
<feature type="transmembrane region" description="Helical" evidence="7">
    <location>
        <begin position="157"/>
        <end position="180"/>
    </location>
</feature>
<feature type="transmembrane region" description="Helical" evidence="7">
    <location>
        <begin position="116"/>
        <end position="136"/>
    </location>
</feature>
<keyword evidence="5 7" id="KW-1133">Transmembrane helix</keyword>
<protein>
    <submittedName>
        <fullName evidence="9">MFS transporter</fullName>
    </submittedName>
</protein>
<name>A0ABT6I596_9GAMM</name>
<evidence type="ECO:0000256" key="6">
    <source>
        <dbReference type="ARBA" id="ARBA00023136"/>
    </source>
</evidence>
<feature type="transmembrane region" description="Helical" evidence="7">
    <location>
        <begin position="92"/>
        <end position="110"/>
    </location>
</feature>
<feature type="domain" description="Major facilitator superfamily (MFS) profile" evidence="8">
    <location>
        <begin position="19"/>
        <end position="435"/>
    </location>
</feature>
<keyword evidence="6 7" id="KW-0472">Membrane</keyword>
<feature type="transmembrane region" description="Helical" evidence="7">
    <location>
        <begin position="317"/>
        <end position="341"/>
    </location>
</feature>
<dbReference type="RefSeq" id="WP_110717862.1">
    <property type="nucleotide sequence ID" value="NZ_PGFS01000001.1"/>
</dbReference>
<reference evidence="9" key="1">
    <citation type="journal article" date="2015" name="Antonie Van Leeuwenhoek">
        <title>Comparative 16S rRNA signatures and multilocus sequence analysis for the genus Salinicola and description of Salinicola acroporae sp. nov., isolated from coral Acropora digitifera.</title>
        <authorList>
            <person name="Lepcha R.T."/>
            <person name="Poddar A."/>
            <person name="Schumann P."/>
            <person name="Das S.K."/>
        </authorList>
    </citation>
    <scope>NUCLEOTIDE SEQUENCE</scope>
    <source>
        <strain evidence="9">S4-41</strain>
    </source>
</reference>
<evidence type="ECO:0000259" key="8">
    <source>
        <dbReference type="PROSITE" id="PS50850"/>
    </source>
</evidence>
<dbReference type="InterPro" id="IPR011701">
    <property type="entry name" value="MFS"/>
</dbReference>
<evidence type="ECO:0000256" key="2">
    <source>
        <dbReference type="ARBA" id="ARBA00022448"/>
    </source>
</evidence>
<evidence type="ECO:0000256" key="1">
    <source>
        <dbReference type="ARBA" id="ARBA00004651"/>
    </source>
</evidence>
<dbReference type="SUPFAM" id="SSF103473">
    <property type="entry name" value="MFS general substrate transporter"/>
    <property type="match status" value="1"/>
</dbReference>
<evidence type="ECO:0000256" key="4">
    <source>
        <dbReference type="ARBA" id="ARBA00022692"/>
    </source>
</evidence>
<comment type="caution">
    <text evidence="9">The sequence shown here is derived from an EMBL/GenBank/DDBJ whole genome shotgun (WGS) entry which is preliminary data.</text>
</comment>
<evidence type="ECO:0000256" key="7">
    <source>
        <dbReference type="SAM" id="Phobius"/>
    </source>
</evidence>
<feature type="transmembrane region" description="Helical" evidence="7">
    <location>
        <begin position="55"/>
        <end position="80"/>
    </location>
</feature>
<feature type="transmembrane region" description="Helical" evidence="7">
    <location>
        <begin position="200"/>
        <end position="218"/>
    </location>
</feature>
<feature type="transmembrane region" description="Helical" evidence="7">
    <location>
        <begin position="381"/>
        <end position="399"/>
    </location>
</feature>
<dbReference type="PANTHER" id="PTHR43045">
    <property type="entry name" value="SHIKIMATE TRANSPORTER"/>
    <property type="match status" value="1"/>
</dbReference>